<feature type="region of interest" description="Disordered" evidence="1">
    <location>
        <begin position="1"/>
        <end position="23"/>
    </location>
</feature>
<feature type="compositionally biased region" description="Basic residues" evidence="1">
    <location>
        <begin position="61"/>
        <end position="75"/>
    </location>
</feature>
<evidence type="ECO:0000313" key="3">
    <source>
        <dbReference type="Proteomes" id="UP000176998"/>
    </source>
</evidence>
<protein>
    <submittedName>
        <fullName evidence="2">Uncharacterized protein</fullName>
    </submittedName>
</protein>
<feature type="compositionally biased region" description="Acidic residues" evidence="1">
    <location>
        <begin position="188"/>
        <end position="197"/>
    </location>
</feature>
<feature type="compositionally biased region" description="Basic and acidic residues" evidence="1">
    <location>
        <begin position="170"/>
        <end position="182"/>
    </location>
</feature>
<evidence type="ECO:0000313" key="2">
    <source>
        <dbReference type="EMBL" id="OHE97124.1"/>
    </source>
</evidence>
<accession>A0A1G4B6V4</accession>
<feature type="compositionally biased region" description="Acidic residues" evidence="1">
    <location>
        <begin position="140"/>
        <end position="168"/>
    </location>
</feature>
<comment type="caution">
    <text evidence="2">The sequence shown here is derived from an EMBL/GenBank/DDBJ whole genome shotgun (WGS) entry which is preliminary data.</text>
</comment>
<dbReference type="GeneID" id="34560711"/>
<dbReference type="EMBL" id="MJBS01000061">
    <property type="protein sequence ID" value="OHE97124.1"/>
    <property type="molecule type" value="Genomic_DNA"/>
</dbReference>
<dbReference type="Proteomes" id="UP000176998">
    <property type="component" value="Unassembled WGS sequence"/>
</dbReference>
<organism evidence="2 3">
    <name type="scientific">Colletotrichum orchidophilum</name>
    <dbReference type="NCBI Taxonomy" id="1209926"/>
    <lineage>
        <taxon>Eukaryota</taxon>
        <taxon>Fungi</taxon>
        <taxon>Dikarya</taxon>
        <taxon>Ascomycota</taxon>
        <taxon>Pezizomycotina</taxon>
        <taxon>Sordariomycetes</taxon>
        <taxon>Hypocreomycetidae</taxon>
        <taxon>Glomerellales</taxon>
        <taxon>Glomerellaceae</taxon>
        <taxon>Colletotrichum</taxon>
    </lineage>
</organism>
<dbReference type="RefSeq" id="XP_022474280.1">
    <property type="nucleotide sequence ID" value="XM_022619201.1"/>
</dbReference>
<keyword evidence="3" id="KW-1185">Reference proteome</keyword>
<dbReference type="AlphaFoldDB" id="A0A1G4B6V4"/>
<reference evidence="2 3" key="1">
    <citation type="submission" date="2016-09" db="EMBL/GenBank/DDBJ databases">
        <authorList>
            <person name="Capua I."/>
            <person name="De Benedictis P."/>
            <person name="Joannis T."/>
            <person name="Lombin L.H."/>
            <person name="Cattoli G."/>
        </authorList>
    </citation>
    <scope>NUCLEOTIDE SEQUENCE [LARGE SCALE GENOMIC DNA]</scope>
    <source>
        <strain evidence="2 3">IMI 309357</strain>
    </source>
</reference>
<proteinExistence type="predicted"/>
<name>A0A1G4B6V4_9PEZI</name>
<feature type="region of interest" description="Disordered" evidence="1">
    <location>
        <begin position="123"/>
        <end position="197"/>
    </location>
</feature>
<sequence>MCEMLGVDWKGGGQDGNVGVDGVAEPSFGTPDFETGRTFKHSPVGFLKVFSSKLPPPNQPRRPRNWHRRQPHQPHRTPSNPNRIQPRQHRRANQRAGNLRERNCHIVQPLDARHAGSHMGEFGVDQRERNPHCHSPGCADEGEEDEGDCGGLEGDCEEEGGGCEELGDQPEAREVAGVKDGVDAGEAGQEDGGQEGS</sequence>
<evidence type="ECO:0000256" key="1">
    <source>
        <dbReference type="SAM" id="MobiDB-lite"/>
    </source>
</evidence>
<gene>
    <name evidence="2" type="ORF">CORC01_07565</name>
</gene>
<feature type="region of interest" description="Disordered" evidence="1">
    <location>
        <begin position="49"/>
        <end position="102"/>
    </location>
</feature>